<dbReference type="EMBL" id="JACIDR010000003">
    <property type="protein sequence ID" value="MBB3973435.1"/>
    <property type="molecule type" value="Genomic_DNA"/>
</dbReference>
<keyword evidence="2" id="KW-1185">Reference proteome</keyword>
<sequence>MTAMVFSVQQIKFEFLMYIKEFGGRAADWRVGLAADAPAALFGAQKVDPDADVWLWKPALSAAAARTVFRYMTEQFHVPAAEGATDGACVFLFRRREGCAA</sequence>
<gene>
    <name evidence="1" type="ORF">GGR24_002105</name>
</gene>
<evidence type="ECO:0000313" key="2">
    <source>
        <dbReference type="Proteomes" id="UP000528964"/>
    </source>
</evidence>
<dbReference type="AlphaFoldDB" id="A0A7W6CYH7"/>
<proteinExistence type="predicted"/>
<name>A0A7W6CYH7_9HYPH</name>
<organism evidence="1 2">
    <name type="scientific">Hansschlegelia beijingensis</name>
    <dbReference type="NCBI Taxonomy" id="1133344"/>
    <lineage>
        <taxon>Bacteria</taxon>
        <taxon>Pseudomonadati</taxon>
        <taxon>Pseudomonadota</taxon>
        <taxon>Alphaproteobacteria</taxon>
        <taxon>Hyphomicrobiales</taxon>
        <taxon>Methylopilaceae</taxon>
        <taxon>Hansschlegelia</taxon>
    </lineage>
</organism>
<evidence type="ECO:0000313" key="1">
    <source>
        <dbReference type="EMBL" id="MBB3973435.1"/>
    </source>
</evidence>
<accession>A0A7W6CYH7</accession>
<comment type="caution">
    <text evidence="1">The sequence shown here is derived from an EMBL/GenBank/DDBJ whole genome shotgun (WGS) entry which is preliminary data.</text>
</comment>
<reference evidence="1 2" key="1">
    <citation type="submission" date="2020-08" db="EMBL/GenBank/DDBJ databases">
        <title>Genomic Encyclopedia of Type Strains, Phase IV (KMG-IV): sequencing the most valuable type-strain genomes for metagenomic binning, comparative biology and taxonomic classification.</title>
        <authorList>
            <person name="Goeker M."/>
        </authorList>
    </citation>
    <scope>NUCLEOTIDE SEQUENCE [LARGE SCALE GENOMIC DNA]</scope>
    <source>
        <strain evidence="1 2">DSM 25481</strain>
    </source>
</reference>
<dbReference type="Proteomes" id="UP000528964">
    <property type="component" value="Unassembled WGS sequence"/>
</dbReference>
<protein>
    <submittedName>
        <fullName evidence="1">Uncharacterized protein</fullName>
    </submittedName>
</protein>